<organism evidence="3 4">
    <name type="scientific">Rubellimicrobium mesophilum DSM 19309</name>
    <dbReference type="NCBI Taxonomy" id="442562"/>
    <lineage>
        <taxon>Bacteria</taxon>
        <taxon>Pseudomonadati</taxon>
        <taxon>Pseudomonadota</taxon>
        <taxon>Alphaproteobacteria</taxon>
        <taxon>Rhodobacterales</taxon>
        <taxon>Roseobacteraceae</taxon>
        <taxon>Rubellimicrobium</taxon>
    </lineage>
</organism>
<proteinExistence type="predicted"/>
<dbReference type="RefSeq" id="WP_037277541.1">
    <property type="nucleotide sequence ID" value="NZ_KK088522.1"/>
</dbReference>
<keyword evidence="2" id="KW-1133">Transmembrane helix</keyword>
<sequence length="68" mass="7346">MEARLTALEKSVERVTEKVDSMAERLSRMEGEITRLPGYPGLIVVLGAFVALISSIVGVGTFLINNVP</sequence>
<gene>
    <name evidence="3" type="ORF">Rumeso_02593</name>
</gene>
<evidence type="ECO:0000256" key="2">
    <source>
        <dbReference type="SAM" id="Phobius"/>
    </source>
</evidence>
<comment type="caution">
    <text evidence="3">The sequence shown here is derived from an EMBL/GenBank/DDBJ whole genome shotgun (WGS) entry which is preliminary data.</text>
</comment>
<accession>A0A017HN53</accession>
<feature type="coiled-coil region" evidence="1">
    <location>
        <begin position="5"/>
        <end position="32"/>
    </location>
</feature>
<keyword evidence="1" id="KW-0175">Coiled coil</keyword>
<keyword evidence="2" id="KW-0812">Transmembrane</keyword>
<dbReference type="Proteomes" id="UP000019666">
    <property type="component" value="Unassembled WGS sequence"/>
</dbReference>
<dbReference type="OrthoDB" id="285836at2"/>
<dbReference type="STRING" id="442562.Rumeso_02593"/>
<evidence type="ECO:0000313" key="3">
    <source>
        <dbReference type="EMBL" id="EYD75811.1"/>
    </source>
</evidence>
<evidence type="ECO:0000256" key="1">
    <source>
        <dbReference type="SAM" id="Coils"/>
    </source>
</evidence>
<protein>
    <submittedName>
        <fullName evidence="3">Uncharacterized protein</fullName>
    </submittedName>
</protein>
<dbReference type="HOGENOM" id="CLU_2791397_0_0_5"/>
<dbReference type="AlphaFoldDB" id="A0A017HN53"/>
<evidence type="ECO:0000313" key="4">
    <source>
        <dbReference type="Proteomes" id="UP000019666"/>
    </source>
</evidence>
<dbReference type="EMBL" id="AOSK01000065">
    <property type="protein sequence ID" value="EYD75811.1"/>
    <property type="molecule type" value="Genomic_DNA"/>
</dbReference>
<keyword evidence="2" id="KW-0472">Membrane</keyword>
<keyword evidence="4" id="KW-1185">Reference proteome</keyword>
<reference evidence="3 4" key="1">
    <citation type="submission" date="2013-02" db="EMBL/GenBank/DDBJ databases">
        <authorList>
            <person name="Fiebig A."/>
            <person name="Goeker M."/>
            <person name="Klenk H.-P.P."/>
        </authorList>
    </citation>
    <scope>NUCLEOTIDE SEQUENCE [LARGE SCALE GENOMIC DNA]</scope>
    <source>
        <strain evidence="3 4">DSM 19309</strain>
    </source>
</reference>
<feature type="transmembrane region" description="Helical" evidence="2">
    <location>
        <begin position="39"/>
        <end position="64"/>
    </location>
</feature>
<name>A0A017HN53_9RHOB</name>